<proteinExistence type="predicted"/>
<keyword evidence="3" id="KW-1185">Reference proteome</keyword>
<evidence type="ECO:0000313" key="2">
    <source>
        <dbReference type="EMBL" id="GJS86358.1"/>
    </source>
</evidence>
<feature type="compositionally biased region" description="Low complexity" evidence="1">
    <location>
        <begin position="29"/>
        <end position="52"/>
    </location>
</feature>
<organism evidence="2 3">
    <name type="scientific">Tanacetum coccineum</name>
    <dbReference type="NCBI Taxonomy" id="301880"/>
    <lineage>
        <taxon>Eukaryota</taxon>
        <taxon>Viridiplantae</taxon>
        <taxon>Streptophyta</taxon>
        <taxon>Embryophyta</taxon>
        <taxon>Tracheophyta</taxon>
        <taxon>Spermatophyta</taxon>
        <taxon>Magnoliopsida</taxon>
        <taxon>eudicotyledons</taxon>
        <taxon>Gunneridae</taxon>
        <taxon>Pentapetalae</taxon>
        <taxon>asterids</taxon>
        <taxon>campanulids</taxon>
        <taxon>Asterales</taxon>
        <taxon>Asteraceae</taxon>
        <taxon>Asteroideae</taxon>
        <taxon>Anthemideae</taxon>
        <taxon>Anthemidinae</taxon>
        <taxon>Tanacetum</taxon>
    </lineage>
</organism>
<evidence type="ECO:0000313" key="3">
    <source>
        <dbReference type="Proteomes" id="UP001151760"/>
    </source>
</evidence>
<name>A0ABQ4ZBS7_9ASTR</name>
<sequence>MYKIKIVDKQEVHTQANKSVLTSTRLKGVSSVRRPSTRSSSSKNSVLSNTKNQTEVVEVSPRTNKKRKVTSQIHVVKNKYYVATVDVKNALKAKIDVSCVSCKKNMLTPCRDKCLAKYKWYVHSNVRRALFTTPKAAKTKSIDTTPVVEITRFTVVTPLSAKNKVIQIVFWIVDSLGHNLFSVGQLCDGDLEVAFRLKACYVRNLEGDDLLTGARDSNLYTISILDMAASSPVCLMSKATSTKSWLWH</sequence>
<evidence type="ECO:0008006" key="4">
    <source>
        <dbReference type="Google" id="ProtNLM"/>
    </source>
</evidence>
<reference evidence="2" key="1">
    <citation type="journal article" date="2022" name="Int. J. Mol. Sci.">
        <title>Draft Genome of Tanacetum Coccineum: Genomic Comparison of Closely Related Tanacetum-Family Plants.</title>
        <authorList>
            <person name="Yamashiro T."/>
            <person name="Shiraishi A."/>
            <person name="Nakayama K."/>
            <person name="Satake H."/>
        </authorList>
    </citation>
    <scope>NUCLEOTIDE SEQUENCE</scope>
</reference>
<dbReference type="EMBL" id="BQNB010011117">
    <property type="protein sequence ID" value="GJS86358.1"/>
    <property type="molecule type" value="Genomic_DNA"/>
</dbReference>
<dbReference type="Proteomes" id="UP001151760">
    <property type="component" value="Unassembled WGS sequence"/>
</dbReference>
<gene>
    <name evidence="2" type="ORF">Tco_0768994</name>
</gene>
<comment type="caution">
    <text evidence="2">The sequence shown here is derived from an EMBL/GenBank/DDBJ whole genome shotgun (WGS) entry which is preliminary data.</text>
</comment>
<accession>A0ABQ4ZBS7</accession>
<evidence type="ECO:0000256" key="1">
    <source>
        <dbReference type="SAM" id="MobiDB-lite"/>
    </source>
</evidence>
<feature type="region of interest" description="Disordered" evidence="1">
    <location>
        <begin position="26"/>
        <end position="63"/>
    </location>
</feature>
<protein>
    <recommendedName>
        <fullName evidence="4">Integrase, catalytic region, zinc finger, CCHC-type, peptidase aspartic, catalytic</fullName>
    </recommendedName>
</protein>
<reference evidence="2" key="2">
    <citation type="submission" date="2022-01" db="EMBL/GenBank/DDBJ databases">
        <authorList>
            <person name="Yamashiro T."/>
            <person name="Shiraishi A."/>
            <person name="Satake H."/>
            <person name="Nakayama K."/>
        </authorList>
    </citation>
    <scope>NUCLEOTIDE SEQUENCE</scope>
</reference>